<keyword evidence="1" id="KW-0732">Signal</keyword>
<proteinExistence type="predicted"/>
<dbReference type="InterPro" id="IPR050570">
    <property type="entry name" value="Cell_wall_metabolism_enzyme"/>
</dbReference>
<dbReference type="Gene3D" id="6.10.250.3150">
    <property type="match status" value="1"/>
</dbReference>
<keyword evidence="2" id="KW-0175">Coiled coil</keyword>
<dbReference type="CDD" id="cd12797">
    <property type="entry name" value="M23_peptidase"/>
    <property type="match status" value="1"/>
</dbReference>
<comment type="caution">
    <text evidence="6">The sequence shown here is derived from an EMBL/GenBank/DDBJ whole genome shotgun (WGS) entry which is preliminary data.</text>
</comment>
<protein>
    <submittedName>
        <fullName evidence="6">Murein DD-endopeptidase MepM/ murein hydrolase activator NlpD</fullName>
    </submittedName>
</protein>
<name>A0A841R027_9FIRM</name>
<evidence type="ECO:0000256" key="1">
    <source>
        <dbReference type="ARBA" id="ARBA00022729"/>
    </source>
</evidence>
<feature type="region of interest" description="Disordered" evidence="3">
    <location>
        <begin position="1"/>
        <end position="24"/>
    </location>
</feature>
<feature type="domain" description="Peptidoglycan hydrolase PcsB coiled-coil" evidence="5">
    <location>
        <begin position="74"/>
        <end position="144"/>
    </location>
</feature>
<dbReference type="AlphaFoldDB" id="A0A841R027"/>
<reference evidence="6 7" key="1">
    <citation type="submission" date="2020-08" db="EMBL/GenBank/DDBJ databases">
        <title>Genomic Encyclopedia of Type Strains, Phase IV (KMG-IV): sequencing the most valuable type-strain genomes for metagenomic binning, comparative biology and taxonomic classification.</title>
        <authorList>
            <person name="Goeker M."/>
        </authorList>
    </citation>
    <scope>NUCLEOTIDE SEQUENCE [LARGE SCALE GENOMIC DNA]</scope>
    <source>
        <strain evidence="6 7">DSM 21255</strain>
    </source>
</reference>
<dbReference type="InterPro" id="IPR016047">
    <property type="entry name" value="M23ase_b-sheet_dom"/>
</dbReference>
<dbReference type="GO" id="GO:0004222">
    <property type="term" value="F:metalloendopeptidase activity"/>
    <property type="evidence" value="ECO:0007669"/>
    <property type="project" value="TreeGrafter"/>
</dbReference>
<dbReference type="EMBL" id="JACHHI010000001">
    <property type="protein sequence ID" value="MBB6477136.1"/>
    <property type="molecule type" value="Genomic_DNA"/>
</dbReference>
<gene>
    <name evidence="6" type="ORF">HNR45_000158</name>
</gene>
<accession>A0A841R027</accession>
<dbReference type="Gene3D" id="2.70.70.10">
    <property type="entry name" value="Glucose Permease (Domain IIA)"/>
    <property type="match status" value="1"/>
</dbReference>
<dbReference type="InterPro" id="IPR011055">
    <property type="entry name" value="Dup_hybrid_motif"/>
</dbReference>
<keyword evidence="6" id="KW-0378">Hydrolase</keyword>
<organism evidence="6 7">
    <name type="scientific">Negativicoccus succinicivorans</name>
    <dbReference type="NCBI Taxonomy" id="620903"/>
    <lineage>
        <taxon>Bacteria</taxon>
        <taxon>Bacillati</taxon>
        <taxon>Bacillota</taxon>
        <taxon>Negativicutes</taxon>
        <taxon>Veillonellales</taxon>
        <taxon>Veillonellaceae</taxon>
        <taxon>Negativicoccus</taxon>
    </lineage>
</organism>
<evidence type="ECO:0000259" key="5">
    <source>
        <dbReference type="Pfam" id="PF24568"/>
    </source>
</evidence>
<dbReference type="Proteomes" id="UP000591941">
    <property type="component" value="Unassembled WGS sequence"/>
</dbReference>
<dbReference type="GeneID" id="93485443"/>
<evidence type="ECO:0000259" key="4">
    <source>
        <dbReference type="Pfam" id="PF01551"/>
    </source>
</evidence>
<feature type="coiled-coil region" evidence="2">
    <location>
        <begin position="132"/>
        <end position="215"/>
    </location>
</feature>
<evidence type="ECO:0000256" key="3">
    <source>
        <dbReference type="SAM" id="MobiDB-lite"/>
    </source>
</evidence>
<feature type="domain" description="M23ase beta-sheet core" evidence="4">
    <location>
        <begin position="254"/>
        <end position="348"/>
    </location>
</feature>
<sequence>MAENLEAELSDVQSQMNEAQHRKELAEEQIGSVSELLRQIQSELDVALNELHAIEVQQSQVNAQIQQTEVELTAAQKRLDERERILNKRLRDVYMHGKLNYLEVILGAKNFTDFANRLEFLKRIVSADLNLITEIRAERELILQKKQQLEVQRQQLAKLQAEAEAKKTVVENKKQDQLIVLARLQDEKALAEASYAELQATSQDIEARIRARQQQGASAGQVVHGSGVFIWPTSGPITSPFGYRIHPIFGTQIYHSGIDIGVDTGTPIMAADSGVVVEADWLGGYGYAVVIDHGNGLSTLYGHNSELAVSPGQSVQQGQVIAYAGSTGYSTGPHCHFEVRVDGSPVDPMGYL</sequence>
<evidence type="ECO:0000313" key="6">
    <source>
        <dbReference type="EMBL" id="MBB6477136.1"/>
    </source>
</evidence>
<dbReference type="Pfam" id="PF24568">
    <property type="entry name" value="CC_PcsB"/>
    <property type="match status" value="1"/>
</dbReference>
<dbReference type="SUPFAM" id="SSF51261">
    <property type="entry name" value="Duplicated hybrid motif"/>
    <property type="match status" value="1"/>
</dbReference>
<dbReference type="RefSeq" id="WP_260399101.1">
    <property type="nucleotide sequence ID" value="NZ_JACHHI010000001.1"/>
</dbReference>
<dbReference type="InterPro" id="IPR057309">
    <property type="entry name" value="PcsB_CC"/>
</dbReference>
<evidence type="ECO:0000313" key="7">
    <source>
        <dbReference type="Proteomes" id="UP000591941"/>
    </source>
</evidence>
<dbReference type="Pfam" id="PF01551">
    <property type="entry name" value="Peptidase_M23"/>
    <property type="match status" value="1"/>
</dbReference>
<evidence type="ECO:0000256" key="2">
    <source>
        <dbReference type="SAM" id="Coils"/>
    </source>
</evidence>
<dbReference type="PANTHER" id="PTHR21666">
    <property type="entry name" value="PEPTIDASE-RELATED"/>
    <property type="match status" value="1"/>
</dbReference>
<dbReference type="PANTHER" id="PTHR21666:SF289">
    <property type="entry name" value="L-ALA--D-GLU ENDOPEPTIDASE"/>
    <property type="match status" value="1"/>
</dbReference>
<keyword evidence="7" id="KW-1185">Reference proteome</keyword>